<evidence type="ECO:0000313" key="2">
    <source>
        <dbReference type="EMBL" id="MED6126948.1"/>
    </source>
</evidence>
<evidence type="ECO:0000313" key="3">
    <source>
        <dbReference type="Proteomes" id="UP001341840"/>
    </source>
</evidence>
<sequence length="118" mass="13650">MVTNVTQSKKPKSNPSSLAHVWTTSQTWTKREPWITQSQRSQALQVMFEPHFQRGPNVTYTISPKHKHEQEKLPKATFEPRSQRGTWPKRGSSNLKNVTLFQAQAQVFIECYCKCCVT</sequence>
<dbReference type="Proteomes" id="UP001341840">
    <property type="component" value="Unassembled WGS sequence"/>
</dbReference>
<name>A0ABU6RT47_9FABA</name>
<comment type="caution">
    <text evidence="2">The sequence shown here is derived from an EMBL/GenBank/DDBJ whole genome shotgun (WGS) entry which is preliminary data.</text>
</comment>
<organism evidence="2 3">
    <name type="scientific">Stylosanthes scabra</name>
    <dbReference type="NCBI Taxonomy" id="79078"/>
    <lineage>
        <taxon>Eukaryota</taxon>
        <taxon>Viridiplantae</taxon>
        <taxon>Streptophyta</taxon>
        <taxon>Embryophyta</taxon>
        <taxon>Tracheophyta</taxon>
        <taxon>Spermatophyta</taxon>
        <taxon>Magnoliopsida</taxon>
        <taxon>eudicotyledons</taxon>
        <taxon>Gunneridae</taxon>
        <taxon>Pentapetalae</taxon>
        <taxon>rosids</taxon>
        <taxon>fabids</taxon>
        <taxon>Fabales</taxon>
        <taxon>Fabaceae</taxon>
        <taxon>Papilionoideae</taxon>
        <taxon>50 kb inversion clade</taxon>
        <taxon>dalbergioids sensu lato</taxon>
        <taxon>Dalbergieae</taxon>
        <taxon>Pterocarpus clade</taxon>
        <taxon>Stylosanthes</taxon>
    </lineage>
</organism>
<feature type="region of interest" description="Disordered" evidence="1">
    <location>
        <begin position="1"/>
        <end position="24"/>
    </location>
</feature>
<accession>A0ABU6RT47</accession>
<keyword evidence="3" id="KW-1185">Reference proteome</keyword>
<evidence type="ECO:0000256" key="1">
    <source>
        <dbReference type="SAM" id="MobiDB-lite"/>
    </source>
</evidence>
<proteinExistence type="predicted"/>
<protein>
    <submittedName>
        <fullName evidence="2">Uncharacterized protein</fullName>
    </submittedName>
</protein>
<feature type="region of interest" description="Disordered" evidence="1">
    <location>
        <begin position="65"/>
        <end position="91"/>
    </location>
</feature>
<gene>
    <name evidence="2" type="ORF">PIB30_083392</name>
</gene>
<reference evidence="2 3" key="1">
    <citation type="journal article" date="2023" name="Plants (Basel)">
        <title>Bridging the Gap: Combining Genomics and Transcriptomics Approaches to Understand Stylosanthes scabra, an Orphan Legume from the Brazilian Caatinga.</title>
        <authorList>
            <person name="Ferreira-Neto J.R.C."/>
            <person name="da Silva M.D."/>
            <person name="Binneck E."/>
            <person name="de Melo N.F."/>
            <person name="da Silva R.H."/>
            <person name="de Melo A.L.T.M."/>
            <person name="Pandolfi V."/>
            <person name="Bustamante F.O."/>
            <person name="Brasileiro-Vidal A.C."/>
            <person name="Benko-Iseppon A.M."/>
        </authorList>
    </citation>
    <scope>NUCLEOTIDE SEQUENCE [LARGE SCALE GENOMIC DNA]</scope>
    <source>
        <tissue evidence="2">Leaves</tissue>
    </source>
</reference>
<dbReference type="EMBL" id="JASCZI010031525">
    <property type="protein sequence ID" value="MED6126948.1"/>
    <property type="molecule type" value="Genomic_DNA"/>
</dbReference>